<evidence type="ECO:0000313" key="5">
    <source>
        <dbReference type="Proteomes" id="UP000257109"/>
    </source>
</evidence>
<dbReference type="InterPro" id="IPR043891">
    <property type="entry name" value="SPARK"/>
</dbReference>
<dbReference type="Proteomes" id="UP000257109">
    <property type="component" value="Unassembled WGS sequence"/>
</dbReference>
<dbReference type="PANTHER" id="PTHR33831">
    <property type="entry name" value="GPI-ANCHORED PROTEIN"/>
    <property type="match status" value="1"/>
</dbReference>
<proteinExistence type="predicted"/>
<dbReference type="AlphaFoldDB" id="A0A371F4I1"/>
<organism evidence="4 5">
    <name type="scientific">Mucuna pruriens</name>
    <name type="common">Velvet bean</name>
    <name type="synonym">Dolichos pruriens</name>
    <dbReference type="NCBI Taxonomy" id="157652"/>
    <lineage>
        <taxon>Eukaryota</taxon>
        <taxon>Viridiplantae</taxon>
        <taxon>Streptophyta</taxon>
        <taxon>Embryophyta</taxon>
        <taxon>Tracheophyta</taxon>
        <taxon>Spermatophyta</taxon>
        <taxon>Magnoliopsida</taxon>
        <taxon>eudicotyledons</taxon>
        <taxon>Gunneridae</taxon>
        <taxon>Pentapetalae</taxon>
        <taxon>rosids</taxon>
        <taxon>fabids</taxon>
        <taxon>Fabales</taxon>
        <taxon>Fabaceae</taxon>
        <taxon>Papilionoideae</taxon>
        <taxon>50 kb inversion clade</taxon>
        <taxon>NPAAA clade</taxon>
        <taxon>indigoferoid/millettioid clade</taxon>
        <taxon>Phaseoleae</taxon>
        <taxon>Mucuna</taxon>
    </lineage>
</organism>
<sequence length="521" mass="56403">MKKKRTSRVERACARGKEQKAKGSRELKKGNGWRKCGALESQSSGFNHLQGPVRQDNRVDVGSMYPKLSPLGAPQPFLPLAPSPLAPFTNTSIPKLSGLCTLNFTAAESLISVTAIDCWEVFAPFLANVICCPQLEATLTILIGQSSKHTDVLALNGTVAKHCLADVEQILMGQGATSNLKQTCSIHSSNLTEASCPIKNVNDFSDMVDTTKLLTACEKIDPVKECCYQICQNAILEAAKTIASKGSDILAIDAPRVQPEHSTRVNDCRNIVLRWVASKLEPSHAKKVLRGLSNCNVNKVCPLVFPDTKQVAKGCGDGISNKTSCCNAMESYVSHLQKQSFITNLQALDCAETLAMKLKRSNIIADVYGLCHISLKDFSLQEAGCLLPSLPSDATFDRISGISFLCDLNDNIPAPWPSTSQLTSSSCNKSVNIPALPAAASSSLFSHDILFYVLVALSFLLMTTVLSRVEKTLLSADDSAEFLLCQKTEDRGPLLNMIAELPNGPSFHHMTYMHVKNGNIA</sequence>
<dbReference type="STRING" id="157652.A0A371F4I1"/>
<dbReference type="Pfam" id="PF19160">
    <property type="entry name" value="SPARK"/>
    <property type="match status" value="1"/>
</dbReference>
<feature type="domain" description="SPARK" evidence="2">
    <location>
        <begin position="97"/>
        <end position="244"/>
    </location>
</feature>
<feature type="compositionally biased region" description="Basic and acidic residues" evidence="1">
    <location>
        <begin position="7"/>
        <end position="29"/>
    </location>
</feature>
<dbReference type="GO" id="GO:0005886">
    <property type="term" value="C:plasma membrane"/>
    <property type="evidence" value="ECO:0007669"/>
    <property type="project" value="TreeGrafter"/>
</dbReference>
<evidence type="ECO:0000256" key="1">
    <source>
        <dbReference type="SAM" id="MobiDB-lite"/>
    </source>
</evidence>
<evidence type="ECO:0000313" key="4">
    <source>
        <dbReference type="EMBL" id="RDX73181.1"/>
    </source>
</evidence>
<evidence type="ECO:0000259" key="3">
    <source>
        <dbReference type="Pfam" id="PF26584"/>
    </source>
</evidence>
<accession>A0A371F4I1</accession>
<dbReference type="PANTHER" id="PTHR33831:SF5">
    <property type="entry name" value="OS07G0102300 PROTEIN"/>
    <property type="match status" value="1"/>
</dbReference>
<dbReference type="InterPro" id="IPR040336">
    <property type="entry name" value="At1g61900-like"/>
</dbReference>
<reference evidence="4" key="1">
    <citation type="submission" date="2018-05" db="EMBL/GenBank/DDBJ databases">
        <title>Draft genome of Mucuna pruriens seed.</title>
        <authorList>
            <person name="Nnadi N.E."/>
            <person name="Vos R."/>
            <person name="Hasami M.H."/>
            <person name="Devisetty U.K."/>
            <person name="Aguiy J.C."/>
        </authorList>
    </citation>
    <scope>NUCLEOTIDE SEQUENCE [LARGE SCALE GENOMIC DNA]</scope>
    <source>
        <strain evidence="4">JCA_2017</strain>
    </source>
</reference>
<evidence type="ECO:0000259" key="2">
    <source>
        <dbReference type="Pfam" id="PF19160"/>
    </source>
</evidence>
<feature type="non-terminal residue" evidence="4">
    <location>
        <position position="1"/>
    </location>
</feature>
<feature type="region of interest" description="Disordered" evidence="1">
    <location>
        <begin position="1"/>
        <end position="31"/>
    </location>
</feature>
<protein>
    <submittedName>
        <fullName evidence="4">GPI-anchored protein</fullName>
    </submittedName>
</protein>
<feature type="domain" description="At1g61900-like C-terminal" evidence="3">
    <location>
        <begin position="299"/>
        <end position="372"/>
    </location>
</feature>
<gene>
    <name evidence="4" type="ORF">CR513_47246</name>
</gene>
<dbReference type="OrthoDB" id="1906601at2759"/>
<keyword evidence="5" id="KW-1185">Reference proteome</keyword>
<comment type="caution">
    <text evidence="4">The sequence shown here is derived from an EMBL/GenBank/DDBJ whole genome shotgun (WGS) entry which is preliminary data.</text>
</comment>
<dbReference type="InterPro" id="IPR059003">
    <property type="entry name" value="At1g61900_C"/>
</dbReference>
<name>A0A371F4I1_MUCPR</name>
<dbReference type="Pfam" id="PF26584">
    <property type="entry name" value="At1g61900"/>
    <property type="match status" value="1"/>
</dbReference>
<dbReference type="EMBL" id="QJKJ01010620">
    <property type="protein sequence ID" value="RDX73181.1"/>
    <property type="molecule type" value="Genomic_DNA"/>
</dbReference>